<name>A0A831PI70_9BACT</name>
<evidence type="ECO:0000259" key="1">
    <source>
        <dbReference type="Pfam" id="PF03781"/>
    </source>
</evidence>
<dbReference type="GO" id="GO:0120147">
    <property type="term" value="F:formylglycine-generating oxidase activity"/>
    <property type="evidence" value="ECO:0007669"/>
    <property type="project" value="TreeGrafter"/>
</dbReference>
<dbReference type="SUPFAM" id="SSF56436">
    <property type="entry name" value="C-type lectin-like"/>
    <property type="match status" value="1"/>
</dbReference>
<evidence type="ECO:0000313" key="2">
    <source>
        <dbReference type="EMBL" id="HDR50374.1"/>
    </source>
</evidence>
<dbReference type="Gene3D" id="3.90.1580.10">
    <property type="entry name" value="paralog of FGE (formylglycine-generating enzyme)"/>
    <property type="match status" value="1"/>
</dbReference>
<dbReference type="AlphaFoldDB" id="A0A831PI70"/>
<proteinExistence type="predicted"/>
<dbReference type="InterPro" id="IPR042095">
    <property type="entry name" value="SUMF_sf"/>
</dbReference>
<organism evidence="2">
    <name type="scientific">Mariniphaga anaerophila</name>
    <dbReference type="NCBI Taxonomy" id="1484053"/>
    <lineage>
        <taxon>Bacteria</taxon>
        <taxon>Pseudomonadati</taxon>
        <taxon>Bacteroidota</taxon>
        <taxon>Bacteroidia</taxon>
        <taxon>Marinilabiliales</taxon>
        <taxon>Prolixibacteraceae</taxon>
        <taxon>Mariniphaga</taxon>
    </lineage>
</organism>
<dbReference type="PANTHER" id="PTHR23150:SF19">
    <property type="entry name" value="FORMYLGLYCINE-GENERATING ENZYME"/>
    <property type="match status" value="1"/>
</dbReference>
<dbReference type="InterPro" id="IPR005532">
    <property type="entry name" value="SUMF_dom"/>
</dbReference>
<dbReference type="InterPro" id="IPR051043">
    <property type="entry name" value="Sulfatase_Mod_Factor_Kinase"/>
</dbReference>
<dbReference type="PANTHER" id="PTHR23150">
    <property type="entry name" value="SULFATASE MODIFYING FACTOR 1, 2"/>
    <property type="match status" value="1"/>
</dbReference>
<dbReference type="Pfam" id="PF03781">
    <property type="entry name" value="FGE-sulfatase"/>
    <property type="match status" value="1"/>
</dbReference>
<dbReference type="InterPro" id="IPR016187">
    <property type="entry name" value="CTDL_fold"/>
</dbReference>
<feature type="non-terminal residue" evidence="2">
    <location>
        <position position="1"/>
    </location>
</feature>
<dbReference type="EMBL" id="DSDK01000114">
    <property type="protein sequence ID" value="HDR50374.1"/>
    <property type="molecule type" value="Genomic_DNA"/>
</dbReference>
<sequence>TWQGEINAPDTKDGYLFTSPVGAFGENEAGLTDMGGNVWQWCADTYKPYPGSNEPYRIGTNVKVIRGGSFFFDQSGEDSFSVSGRSMNSHETSLFNTGFRCTGNPDSE</sequence>
<reference evidence="2" key="1">
    <citation type="journal article" date="2020" name="mSystems">
        <title>Genome- and Community-Level Interaction Insights into Carbon Utilization and Element Cycling Functions of Hydrothermarchaeota in Hydrothermal Sediment.</title>
        <authorList>
            <person name="Zhou Z."/>
            <person name="Liu Y."/>
            <person name="Xu W."/>
            <person name="Pan J."/>
            <person name="Luo Z.H."/>
            <person name="Li M."/>
        </authorList>
    </citation>
    <scope>NUCLEOTIDE SEQUENCE [LARGE SCALE GENOMIC DNA]</scope>
    <source>
        <strain evidence="2">SpSt-1217</strain>
    </source>
</reference>
<protein>
    <submittedName>
        <fullName evidence="2">Formylglycine-generating enzyme family protein</fullName>
    </submittedName>
</protein>
<comment type="caution">
    <text evidence="2">The sequence shown here is derived from an EMBL/GenBank/DDBJ whole genome shotgun (WGS) entry which is preliminary data.</text>
</comment>
<gene>
    <name evidence="2" type="ORF">ENN90_01965</name>
</gene>
<dbReference type="Proteomes" id="UP000886047">
    <property type="component" value="Unassembled WGS sequence"/>
</dbReference>
<feature type="domain" description="Sulfatase-modifying factor enzyme-like" evidence="1">
    <location>
        <begin position="6"/>
        <end position="101"/>
    </location>
</feature>
<accession>A0A831PI70</accession>